<proteinExistence type="predicted"/>
<gene>
    <name evidence="2" type="ORF">TMS3_0122135</name>
</gene>
<dbReference type="Proteomes" id="UP000030063">
    <property type="component" value="Unassembled WGS sequence"/>
</dbReference>
<name>A0A0A1YE23_9PSED</name>
<dbReference type="eggNOG" id="ENOG50338SY">
    <property type="taxonomic scope" value="Bacteria"/>
</dbReference>
<reference evidence="2 3" key="1">
    <citation type="journal article" date="2014" name="Genome Announc.">
        <title>Draft Genome Sequence of Petroleum Oil-Degrading Marine Bacterium Pseudomonas taeanensis Strain MS-3, Isolated from a Crude Oil-Contaminated Seashore.</title>
        <authorList>
            <person name="Lee S.Y."/>
            <person name="Kim S.H."/>
            <person name="Lee D.G."/>
            <person name="Shin S."/>
            <person name="Yun S.H."/>
            <person name="Choi C.W."/>
            <person name="Chung Y.H."/>
            <person name="Choi J.S."/>
            <person name="Kahng H.Y."/>
            <person name="Kim S.I."/>
        </authorList>
    </citation>
    <scope>NUCLEOTIDE SEQUENCE [LARGE SCALE GENOMIC DNA]</scope>
    <source>
        <strain evidence="2 3">MS-3</strain>
    </source>
</reference>
<dbReference type="OrthoDB" id="6358391at2"/>
<organism evidence="2 3">
    <name type="scientific">Pseudomonas taeanensis MS-3</name>
    <dbReference type="NCBI Taxonomy" id="1395571"/>
    <lineage>
        <taxon>Bacteria</taxon>
        <taxon>Pseudomonadati</taxon>
        <taxon>Pseudomonadota</taxon>
        <taxon>Gammaproteobacteria</taxon>
        <taxon>Pseudomonadales</taxon>
        <taxon>Pseudomonadaceae</taxon>
        <taxon>Pseudomonas</taxon>
    </lineage>
</organism>
<evidence type="ECO:0000313" key="2">
    <source>
        <dbReference type="EMBL" id="KFX67907.1"/>
    </source>
</evidence>
<comment type="caution">
    <text evidence="2">The sequence shown here is derived from an EMBL/GenBank/DDBJ whole genome shotgun (WGS) entry which is preliminary data.</text>
</comment>
<evidence type="ECO:0000256" key="1">
    <source>
        <dbReference type="SAM" id="SignalP"/>
    </source>
</evidence>
<accession>A0A0A1YE23</accession>
<keyword evidence="1" id="KW-0732">Signal</keyword>
<protein>
    <submittedName>
        <fullName evidence="2">F0F1-type ATP synthase subunit beta</fullName>
    </submittedName>
</protein>
<feature type="signal peptide" evidence="1">
    <location>
        <begin position="1"/>
        <end position="31"/>
    </location>
</feature>
<sequence length="276" mass="30407">MELLMSSRLLAMSLSALLAATLPGFSLAAQASDVSTSLLKLHQLRLAAQKSLSDFYMYNGMEGDQRYARMINESLSEASEHLNELNEMPGEGSKALRAQLEQQWQGYQTDLNNLTSALKTQGYTDLQPVAKLAARNQQLMALSQELYSKIQQEDGHNVAALTQQSREQSLLMQAIAVDYASRSASVGATFMGGGTSRPMEELVGEFASKLANMEKSPQNTPQITQTLSGVNSKWRYIEKSLMNYNENSVPFLVNKYSDSIIEGLESVSAQYSATQH</sequence>
<dbReference type="EMBL" id="AWSQ01000009">
    <property type="protein sequence ID" value="KFX67907.1"/>
    <property type="molecule type" value="Genomic_DNA"/>
</dbReference>
<feature type="chain" id="PRO_5001984564" evidence="1">
    <location>
        <begin position="32"/>
        <end position="276"/>
    </location>
</feature>
<keyword evidence="3" id="KW-1185">Reference proteome</keyword>
<dbReference type="AlphaFoldDB" id="A0A0A1YE23"/>
<evidence type="ECO:0000313" key="3">
    <source>
        <dbReference type="Proteomes" id="UP000030063"/>
    </source>
</evidence>